<feature type="transmembrane region" description="Helical" evidence="2">
    <location>
        <begin position="59"/>
        <end position="84"/>
    </location>
</feature>
<feature type="region of interest" description="Disordered" evidence="1">
    <location>
        <begin position="189"/>
        <end position="221"/>
    </location>
</feature>
<sequence length="465" mass="48052">MRSRLLHARESFWLLPALLGVGAVVLALGLVEVDRLLVAAGIDDIPLIEDLSATGGRAILSAIGGTMLGVAATSFSITISVLATTSSAYGPRLVRNFMADRGNQVVLAVLTSTFLYALIVLRSIHTEDDGVVGFVPVLAVSAAVLLAVADVAVLVYFIHHIAVSVQVTTLQTRVLEDLERVIDVTRPERDDAAGGAATDAAPADAVGADAGPTGAGPTRAVPSGAVRVVRATGTGYVAGVDLAALVAAAARADARYRVVALPGTHVVDGDPLLEVVGGGGGAGGGDAGGDSDPAADAAVRLAVDLQPARTPHQDIGYAVQQMVEIGVRGLASGTNDPYTAVGALDALSGALRTLCLRPTPEVDVLRDDDGVPRVEIRWPRPSALVSEAFLAVRAYGVGHVLVMRAMLRLAERLAAVADDEVRRTLHHEVRALAASYERTDPEPVDADPMRERLAGLEARLAPARG</sequence>
<protein>
    <submittedName>
        <fullName evidence="3">DUF2254 domain-containing protein</fullName>
    </submittedName>
</protein>
<feature type="transmembrane region" description="Helical" evidence="2">
    <location>
        <begin position="12"/>
        <end position="31"/>
    </location>
</feature>
<keyword evidence="2" id="KW-0472">Membrane</keyword>
<evidence type="ECO:0000256" key="2">
    <source>
        <dbReference type="SAM" id="Phobius"/>
    </source>
</evidence>
<organism evidence="3 4">
    <name type="scientific">Clavibacter michiganensis</name>
    <dbReference type="NCBI Taxonomy" id="28447"/>
    <lineage>
        <taxon>Bacteria</taxon>
        <taxon>Bacillati</taxon>
        <taxon>Actinomycetota</taxon>
        <taxon>Actinomycetes</taxon>
        <taxon>Micrococcales</taxon>
        <taxon>Microbacteriaceae</taxon>
        <taxon>Clavibacter</taxon>
    </lineage>
</organism>
<dbReference type="Pfam" id="PF10011">
    <property type="entry name" value="DUF2254"/>
    <property type="match status" value="1"/>
</dbReference>
<proteinExistence type="predicted"/>
<comment type="caution">
    <text evidence="3">The sequence shown here is derived from an EMBL/GenBank/DDBJ whole genome shotgun (WGS) entry which is preliminary data.</text>
</comment>
<keyword evidence="2" id="KW-1133">Transmembrane helix</keyword>
<feature type="compositionally biased region" description="Low complexity" evidence="1">
    <location>
        <begin position="193"/>
        <end position="221"/>
    </location>
</feature>
<dbReference type="InterPro" id="IPR018723">
    <property type="entry name" value="DUF2254_membrane"/>
</dbReference>
<keyword evidence="2" id="KW-0812">Transmembrane</keyword>
<dbReference type="Proteomes" id="UP000239241">
    <property type="component" value="Unassembled WGS sequence"/>
</dbReference>
<dbReference type="AlphaFoldDB" id="A0A2S5VPS8"/>
<evidence type="ECO:0000313" key="4">
    <source>
        <dbReference type="Proteomes" id="UP000239241"/>
    </source>
</evidence>
<reference evidence="3 4" key="1">
    <citation type="submission" date="2018-02" db="EMBL/GenBank/DDBJ databases">
        <title>Bacteriophage NCPPB3778 and a type I-E CRISPR drive the evolution of the US Biological Select Agent, Rathayibacter toxicus.</title>
        <authorList>
            <person name="Davis E.W.II."/>
            <person name="Tabima J.F."/>
            <person name="Weisberg A.J."/>
            <person name="Lopes L.D."/>
            <person name="Wiseman M.S."/>
            <person name="Wiseman M.S."/>
            <person name="Pupko T."/>
            <person name="Belcher M.S."/>
            <person name="Sechler A.J."/>
            <person name="Tancos M.A."/>
            <person name="Schroeder B.K."/>
            <person name="Murray T.D."/>
            <person name="Luster D.G."/>
            <person name="Schneider W.L."/>
            <person name="Rogers E."/>
            <person name="Andreote F.D."/>
            <person name="Grunwald N.J."/>
            <person name="Putnam M.L."/>
            <person name="Chang J.H."/>
        </authorList>
    </citation>
    <scope>NUCLEOTIDE SEQUENCE [LARGE SCALE GENOMIC DNA]</scope>
    <source>
        <strain evidence="3 4">AY1B3</strain>
    </source>
</reference>
<feature type="transmembrane region" description="Helical" evidence="2">
    <location>
        <begin position="131"/>
        <end position="158"/>
    </location>
</feature>
<dbReference type="EMBL" id="PSXY01000031">
    <property type="protein sequence ID" value="PPF65161.1"/>
    <property type="molecule type" value="Genomic_DNA"/>
</dbReference>
<name>A0A2S5VPS8_9MICO</name>
<evidence type="ECO:0000256" key="1">
    <source>
        <dbReference type="SAM" id="MobiDB-lite"/>
    </source>
</evidence>
<accession>A0A2S5VPS8</accession>
<dbReference type="RefSeq" id="WP_104291150.1">
    <property type="nucleotide sequence ID" value="NZ_PSXY01000031.1"/>
</dbReference>
<gene>
    <name evidence="3" type="ORF">C5E16_13920</name>
</gene>
<feature type="transmembrane region" description="Helical" evidence="2">
    <location>
        <begin position="105"/>
        <end position="125"/>
    </location>
</feature>
<evidence type="ECO:0000313" key="3">
    <source>
        <dbReference type="EMBL" id="PPF65161.1"/>
    </source>
</evidence>